<protein>
    <submittedName>
        <fullName evidence="1">Uncharacterized protein</fullName>
    </submittedName>
</protein>
<evidence type="ECO:0000313" key="1">
    <source>
        <dbReference type="EMBL" id="SFK65879.1"/>
    </source>
</evidence>
<evidence type="ECO:0000313" key="2">
    <source>
        <dbReference type="Proteomes" id="UP000183090"/>
    </source>
</evidence>
<dbReference type="AlphaFoldDB" id="A0AA94HDP7"/>
<comment type="caution">
    <text evidence="1">The sequence shown here is derived from an EMBL/GenBank/DDBJ whole genome shotgun (WGS) entry which is preliminary data.</text>
</comment>
<organism evidence="1 2">
    <name type="scientific">Salinicoccus halodurans</name>
    <dbReference type="NCBI Taxonomy" id="407035"/>
    <lineage>
        <taxon>Bacteria</taxon>
        <taxon>Bacillati</taxon>
        <taxon>Bacillota</taxon>
        <taxon>Bacilli</taxon>
        <taxon>Bacillales</taxon>
        <taxon>Staphylococcaceae</taxon>
        <taxon>Salinicoccus</taxon>
    </lineage>
</organism>
<gene>
    <name evidence="1" type="ORF">SAMN05216235_0952</name>
</gene>
<reference evidence="1 2" key="1">
    <citation type="submission" date="2016-10" db="EMBL/GenBank/DDBJ databases">
        <authorList>
            <person name="Varghese N."/>
            <person name="Submissions S."/>
        </authorList>
    </citation>
    <scope>NUCLEOTIDE SEQUENCE [LARGE SCALE GENOMIC DNA]</scope>
    <source>
        <strain evidence="1 2">CGMCC 1.6501</strain>
    </source>
</reference>
<dbReference type="Proteomes" id="UP000183090">
    <property type="component" value="Unassembled WGS sequence"/>
</dbReference>
<accession>A0AA94HDP7</accession>
<dbReference type="EMBL" id="FOTB01000002">
    <property type="protein sequence ID" value="SFK65879.1"/>
    <property type="molecule type" value="Genomic_DNA"/>
</dbReference>
<name>A0AA94HDP7_9STAP</name>
<proteinExistence type="predicted"/>
<sequence length="36" mass="4078">MPGIITIPGIFDEFYRIIYAKKPTIVAVSRLTREAP</sequence>